<keyword evidence="1" id="KW-1015">Disulfide bond</keyword>
<dbReference type="InterPro" id="IPR002156">
    <property type="entry name" value="RNaseH_domain"/>
</dbReference>
<reference evidence="3 4" key="1">
    <citation type="submission" date="2024-04" db="EMBL/GenBank/DDBJ databases">
        <authorList>
            <person name="Rising A."/>
            <person name="Reimegard J."/>
            <person name="Sonavane S."/>
            <person name="Akerstrom W."/>
            <person name="Nylinder S."/>
            <person name="Hedman E."/>
            <person name="Kallberg Y."/>
        </authorList>
    </citation>
    <scope>NUCLEOTIDE SEQUENCE [LARGE SCALE GENOMIC DNA]</scope>
</reference>
<accession>A0AAV1ZIW7</accession>
<dbReference type="PROSITE" id="PS50879">
    <property type="entry name" value="RNASE_H_1"/>
    <property type="match status" value="1"/>
</dbReference>
<proteinExistence type="predicted"/>
<comment type="caution">
    <text evidence="3">The sequence shown here is derived from an EMBL/GenBank/DDBJ whole genome shotgun (WGS) entry which is preliminary data.</text>
</comment>
<dbReference type="CDD" id="cd09276">
    <property type="entry name" value="Rnase_HI_RT_non_LTR"/>
    <property type="match status" value="1"/>
</dbReference>
<dbReference type="Pfam" id="PF00075">
    <property type="entry name" value="RNase_H"/>
    <property type="match status" value="1"/>
</dbReference>
<protein>
    <recommendedName>
        <fullName evidence="2">RNase H type-1 domain-containing protein</fullName>
    </recommendedName>
</protein>
<evidence type="ECO:0000313" key="3">
    <source>
        <dbReference type="EMBL" id="CAL1271001.1"/>
    </source>
</evidence>
<dbReference type="EMBL" id="CAXIEN010000052">
    <property type="protein sequence ID" value="CAL1271001.1"/>
    <property type="molecule type" value="Genomic_DNA"/>
</dbReference>
<dbReference type="GO" id="GO:0003676">
    <property type="term" value="F:nucleic acid binding"/>
    <property type="evidence" value="ECO:0007669"/>
    <property type="project" value="InterPro"/>
</dbReference>
<dbReference type="SUPFAM" id="SSF53098">
    <property type="entry name" value="Ribonuclease H-like"/>
    <property type="match status" value="1"/>
</dbReference>
<dbReference type="GO" id="GO:0004523">
    <property type="term" value="F:RNA-DNA hybrid ribonuclease activity"/>
    <property type="evidence" value="ECO:0007669"/>
    <property type="project" value="InterPro"/>
</dbReference>
<evidence type="ECO:0000256" key="1">
    <source>
        <dbReference type="PIRSR" id="PIRSR627179-50"/>
    </source>
</evidence>
<gene>
    <name evidence="3" type="ORF">LARSCL_LOCUS5605</name>
</gene>
<dbReference type="Gene3D" id="3.30.420.10">
    <property type="entry name" value="Ribonuclease H-like superfamily/Ribonuclease H"/>
    <property type="match status" value="1"/>
</dbReference>
<dbReference type="AlphaFoldDB" id="A0AAV1ZIW7"/>
<name>A0AAV1ZIW7_9ARAC</name>
<evidence type="ECO:0000259" key="2">
    <source>
        <dbReference type="PROSITE" id="PS50879"/>
    </source>
</evidence>
<feature type="disulfide bond" evidence="1">
    <location>
        <begin position="31"/>
        <end position="42"/>
    </location>
</feature>
<feature type="domain" description="RNase H type-1" evidence="2">
    <location>
        <begin position="1"/>
        <end position="160"/>
    </location>
</feature>
<evidence type="ECO:0000313" key="4">
    <source>
        <dbReference type="Proteomes" id="UP001497382"/>
    </source>
</evidence>
<dbReference type="SUPFAM" id="SSF47072">
    <property type="entry name" value="Cysteine alpha-hairpin motif"/>
    <property type="match status" value="1"/>
</dbReference>
<feature type="disulfide bond" evidence="1">
    <location>
        <begin position="21"/>
        <end position="52"/>
    </location>
</feature>
<dbReference type="InterPro" id="IPR009069">
    <property type="entry name" value="Cys_alpha_HP_mot_SF"/>
</dbReference>
<dbReference type="Proteomes" id="UP001497382">
    <property type="component" value="Unassembled WGS sequence"/>
</dbReference>
<dbReference type="Pfam" id="PF08991">
    <property type="entry name" value="CMC4"/>
    <property type="match status" value="1"/>
</dbReference>
<sequence length="223" mass="25511">MSCGIVPWASVLCELMTPDPCYSKALDMQRCLKANRYREGVCFSSMSVMEKCCNRWKDRSACCVLYEKSRPPTEIYAIYFALVKISDMDCKRVILYSDSKSTIEALRKVSLLSHPIVLKCVESYLYLTGKGVNVIFCWIPGHSGILGNEMADRAARRPTIIVENFVPLCDALQAVKIQLKKTCDEQKLNKLHEVHPTVKPLKDYSLNRKLLVMLNRLRFYTLV</sequence>
<dbReference type="InterPro" id="IPR036397">
    <property type="entry name" value="RNaseH_sf"/>
</dbReference>
<keyword evidence="4" id="KW-1185">Reference proteome</keyword>
<feature type="disulfide bond" evidence="1">
    <location>
        <begin position="53"/>
        <end position="63"/>
    </location>
</feature>
<dbReference type="InterPro" id="IPR012337">
    <property type="entry name" value="RNaseH-like_sf"/>
</dbReference>
<organism evidence="3 4">
    <name type="scientific">Larinioides sclopetarius</name>
    <dbReference type="NCBI Taxonomy" id="280406"/>
    <lineage>
        <taxon>Eukaryota</taxon>
        <taxon>Metazoa</taxon>
        <taxon>Ecdysozoa</taxon>
        <taxon>Arthropoda</taxon>
        <taxon>Chelicerata</taxon>
        <taxon>Arachnida</taxon>
        <taxon>Araneae</taxon>
        <taxon>Araneomorphae</taxon>
        <taxon>Entelegynae</taxon>
        <taxon>Araneoidea</taxon>
        <taxon>Araneidae</taxon>
        <taxon>Larinioides</taxon>
    </lineage>
</organism>
<dbReference type="InterPro" id="IPR027179">
    <property type="entry name" value="CMC4"/>
</dbReference>